<gene>
    <name evidence="2" type="ORF">K8V23_05190</name>
</gene>
<accession>A0A921FJ35</accession>
<organism evidence="2 3">
    <name type="scientific">Lactobacillus crispatus</name>
    <dbReference type="NCBI Taxonomy" id="47770"/>
    <lineage>
        <taxon>Bacteria</taxon>
        <taxon>Bacillati</taxon>
        <taxon>Bacillota</taxon>
        <taxon>Bacilli</taxon>
        <taxon>Lactobacillales</taxon>
        <taxon>Lactobacillaceae</taxon>
        <taxon>Lactobacillus</taxon>
    </lineage>
</organism>
<protein>
    <submittedName>
        <fullName evidence="2">Uncharacterized protein</fullName>
    </submittedName>
</protein>
<evidence type="ECO:0000256" key="1">
    <source>
        <dbReference type="SAM" id="SignalP"/>
    </source>
</evidence>
<reference evidence="2" key="1">
    <citation type="journal article" date="2021" name="PeerJ">
        <title>Extensive microbial diversity within the chicken gut microbiome revealed by metagenomics and culture.</title>
        <authorList>
            <person name="Gilroy R."/>
            <person name="Ravi A."/>
            <person name="Getino M."/>
            <person name="Pursley I."/>
            <person name="Horton D.L."/>
            <person name="Alikhan N.F."/>
            <person name="Baker D."/>
            <person name="Gharbi K."/>
            <person name="Hall N."/>
            <person name="Watson M."/>
            <person name="Adriaenssens E.M."/>
            <person name="Foster-Nyarko E."/>
            <person name="Jarju S."/>
            <person name="Secka A."/>
            <person name="Antonio M."/>
            <person name="Oren A."/>
            <person name="Chaudhuri R.R."/>
            <person name="La Ragione R."/>
            <person name="Hildebrand F."/>
            <person name="Pallen M.J."/>
        </authorList>
    </citation>
    <scope>NUCLEOTIDE SEQUENCE</scope>
    <source>
        <strain evidence="2">CHK194-22301</strain>
    </source>
</reference>
<proteinExistence type="predicted"/>
<dbReference type="AlphaFoldDB" id="A0A921FJ35"/>
<dbReference type="RefSeq" id="WP_180808341.1">
    <property type="nucleotide sequence ID" value="NZ_CP059140.1"/>
</dbReference>
<feature type="chain" id="PRO_5038766529" evidence="1">
    <location>
        <begin position="28"/>
        <end position="282"/>
    </location>
</feature>
<dbReference type="EMBL" id="DYXB01000082">
    <property type="protein sequence ID" value="HJF10170.1"/>
    <property type="molecule type" value="Genomic_DNA"/>
</dbReference>
<dbReference type="PROSITE" id="PS51257">
    <property type="entry name" value="PROKAR_LIPOPROTEIN"/>
    <property type="match status" value="1"/>
</dbReference>
<reference evidence="2" key="2">
    <citation type="submission" date="2021-09" db="EMBL/GenBank/DDBJ databases">
        <authorList>
            <person name="Gilroy R."/>
        </authorList>
    </citation>
    <scope>NUCLEOTIDE SEQUENCE</scope>
    <source>
        <strain evidence="2">CHK194-22301</strain>
    </source>
</reference>
<keyword evidence="1" id="KW-0732">Signal</keyword>
<evidence type="ECO:0000313" key="2">
    <source>
        <dbReference type="EMBL" id="HJF10170.1"/>
    </source>
</evidence>
<dbReference type="Proteomes" id="UP000784793">
    <property type="component" value="Unassembled WGS sequence"/>
</dbReference>
<sequence>MKFNLKVRLASLALSLVIILLSTFACNTVKADKLVKVTGRLQVINEYILPKTDISQSDAAWFRELPVSNPRWSIRDNSNSFVLDENLSSSGAKIESDSDSTTLQDNYFTIKLSPQHPIIVVKSKLGDTMQSFNLSQEELKSGTIDLTIKNNLNKKLNEMNKDMDDMLNSNSNTASPFMGLWYYPGQMNGHKYRAGVHVQCNDFNGPANSSHYYWSRRSGNIAAAKALKNFVGSDCDWHQIEYGCEMNRNLKCRGLSKHPKNCSSFSSKWHHTNWSVRLHWRS</sequence>
<comment type="caution">
    <text evidence="2">The sequence shown here is derived from an EMBL/GenBank/DDBJ whole genome shotgun (WGS) entry which is preliminary data.</text>
</comment>
<name>A0A921FJ35_9LACO</name>
<feature type="signal peptide" evidence="1">
    <location>
        <begin position="1"/>
        <end position="27"/>
    </location>
</feature>
<evidence type="ECO:0000313" key="3">
    <source>
        <dbReference type="Proteomes" id="UP000784793"/>
    </source>
</evidence>